<protein>
    <submittedName>
        <fullName evidence="2">Uncharacterized protein</fullName>
    </submittedName>
</protein>
<accession>A0A6A6KEL5</accession>
<proteinExistence type="predicted"/>
<dbReference type="InterPro" id="IPR028919">
    <property type="entry name" value="Viral_movement"/>
</dbReference>
<feature type="region of interest" description="Disordered" evidence="1">
    <location>
        <begin position="243"/>
        <end position="264"/>
    </location>
</feature>
<dbReference type="EMBL" id="JAAGAX010000017">
    <property type="protein sequence ID" value="KAF2286755.1"/>
    <property type="molecule type" value="Genomic_DNA"/>
</dbReference>
<reference evidence="2 3" key="1">
    <citation type="journal article" date="2020" name="Mol. Plant">
        <title>The Chromosome-Based Rubber Tree Genome Provides New Insights into Spurge Genome Evolution and Rubber Biosynthesis.</title>
        <authorList>
            <person name="Liu J."/>
            <person name="Shi C."/>
            <person name="Shi C.C."/>
            <person name="Li W."/>
            <person name="Zhang Q.J."/>
            <person name="Zhang Y."/>
            <person name="Li K."/>
            <person name="Lu H.F."/>
            <person name="Shi C."/>
            <person name="Zhu S.T."/>
            <person name="Xiao Z.Y."/>
            <person name="Nan H."/>
            <person name="Yue Y."/>
            <person name="Zhu X.G."/>
            <person name="Wu Y."/>
            <person name="Hong X.N."/>
            <person name="Fan G.Y."/>
            <person name="Tong Y."/>
            <person name="Zhang D."/>
            <person name="Mao C.L."/>
            <person name="Liu Y.L."/>
            <person name="Hao S.J."/>
            <person name="Liu W.Q."/>
            <person name="Lv M.Q."/>
            <person name="Zhang H.B."/>
            <person name="Liu Y."/>
            <person name="Hu-Tang G.R."/>
            <person name="Wang J.P."/>
            <person name="Wang J.H."/>
            <person name="Sun Y.H."/>
            <person name="Ni S.B."/>
            <person name="Chen W.B."/>
            <person name="Zhang X.C."/>
            <person name="Jiao Y.N."/>
            <person name="Eichler E.E."/>
            <person name="Li G.H."/>
            <person name="Liu X."/>
            <person name="Gao L.Z."/>
        </authorList>
    </citation>
    <scope>NUCLEOTIDE SEQUENCE [LARGE SCALE GENOMIC DNA]</scope>
    <source>
        <strain evidence="3">cv. GT1</strain>
        <tissue evidence="2">Leaf</tissue>
    </source>
</reference>
<name>A0A6A6KEL5_HEVBR</name>
<dbReference type="PANTHER" id="PTHR47599:SF4">
    <property type="entry name" value="POLYPROTEIN"/>
    <property type="match status" value="1"/>
</dbReference>
<evidence type="ECO:0000256" key="1">
    <source>
        <dbReference type="SAM" id="MobiDB-lite"/>
    </source>
</evidence>
<gene>
    <name evidence="2" type="ORF">GH714_027433</name>
</gene>
<keyword evidence="3" id="KW-1185">Reference proteome</keyword>
<evidence type="ECO:0000313" key="2">
    <source>
        <dbReference type="EMBL" id="KAF2286755.1"/>
    </source>
</evidence>
<dbReference type="PANTHER" id="PTHR47599">
    <property type="entry name" value="CELL-TO-CELL MOVEMENT PROTEIN"/>
    <property type="match status" value="1"/>
</dbReference>
<dbReference type="Pfam" id="PF01107">
    <property type="entry name" value="MP"/>
    <property type="match status" value="1"/>
</dbReference>
<sequence>MIQVALKPATRLGLSTSALVCVRDKRHKDFNDSLLGIIESSLCDGPIYFSCYPNFTISIKDPNIMQALSLDIQTHGYNMLPGSENIILIYRIHYKAMNTVVPNLRENTTKLITPKGTTTFFVTDLQKGNLVVPKSIAWEQVNLPDSWILEEAIPPKKEESEDVESIIETNNGTVAISFARTRSRNSFSGRSVVSEPIRPRTSLSGIDLDRFSSIGIHRTEEQIAQPIYGTESTVASPIETVSLKRPESPTPSDMGYERESVRTQQPKRIMALTTEESPFEKWFQITFKQDQQQKFLKNTNGIRTKVE</sequence>
<comment type="caution">
    <text evidence="2">The sequence shown here is derived from an EMBL/GenBank/DDBJ whole genome shotgun (WGS) entry which is preliminary data.</text>
</comment>
<organism evidence="2 3">
    <name type="scientific">Hevea brasiliensis</name>
    <name type="common">Para rubber tree</name>
    <name type="synonym">Siphonia brasiliensis</name>
    <dbReference type="NCBI Taxonomy" id="3981"/>
    <lineage>
        <taxon>Eukaryota</taxon>
        <taxon>Viridiplantae</taxon>
        <taxon>Streptophyta</taxon>
        <taxon>Embryophyta</taxon>
        <taxon>Tracheophyta</taxon>
        <taxon>Spermatophyta</taxon>
        <taxon>Magnoliopsida</taxon>
        <taxon>eudicotyledons</taxon>
        <taxon>Gunneridae</taxon>
        <taxon>Pentapetalae</taxon>
        <taxon>rosids</taxon>
        <taxon>fabids</taxon>
        <taxon>Malpighiales</taxon>
        <taxon>Euphorbiaceae</taxon>
        <taxon>Crotonoideae</taxon>
        <taxon>Micrandreae</taxon>
        <taxon>Hevea</taxon>
    </lineage>
</organism>
<dbReference type="AlphaFoldDB" id="A0A6A6KEL5"/>
<dbReference type="Proteomes" id="UP000467840">
    <property type="component" value="Chromosome 3"/>
</dbReference>
<dbReference type="InterPro" id="IPR051596">
    <property type="entry name" value="Caulimoviridae_Movement"/>
</dbReference>
<evidence type="ECO:0000313" key="3">
    <source>
        <dbReference type="Proteomes" id="UP000467840"/>
    </source>
</evidence>